<reference evidence="2" key="2">
    <citation type="journal article" date="2023" name="BMC Genomics">
        <title>Pest status, molecular evolution, and epigenetic factors derived from the genome assembly of Frankliniella fusca, a thysanopteran phytovirus vector.</title>
        <authorList>
            <person name="Catto M.A."/>
            <person name="Labadie P.E."/>
            <person name="Jacobson A.L."/>
            <person name="Kennedy G.G."/>
            <person name="Srinivasan R."/>
            <person name="Hunt B.G."/>
        </authorList>
    </citation>
    <scope>NUCLEOTIDE SEQUENCE</scope>
    <source>
        <strain evidence="2">PL_HMW_Pooled</strain>
    </source>
</reference>
<organism evidence="2 3">
    <name type="scientific">Frankliniella fusca</name>
    <dbReference type="NCBI Taxonomy" id="407009"/>
    <lineage>
        <taxon>Eukaryota</taxon>
        <taxon>Metazoa</taxon>
        <taxon>Ecdysozoa</taxon>
        <taxon>Arthropoda</taxon>
        <taxon>Hexapoda</taxon>
        <taxon>Insecta</taxon>
        <taxon>Pterygota</taxon>
        <taxon>Neoptera</taxon>
        <taxon>Paraneoptera</taxon>
        <taxon>Thysanoptera</taxon>
        <taxon>Terebrantia</taxon>
        <taxon>Thripoidea</taxon>
        <taxon>Thripidae</taxon>
        <taxon>Frankliniella</taxon>
    </lineage>
</organism>
<reference evidence="2" key="1">
    <citation type="submission" date="2021-07" db="EMBL/GenBank/DDBJ databases">
        <authorList>
            <person name="Catto M.A."/>
            <person name="Jacobson A."/>
            <person name="Kennedy G."/>
            <person name="Labadie P."/>
            <person name="Hunt B.G."/>
            <person name="Srinivasan R."/>
        </authorList>
    </citation>
    <scope>NUCLEOTIDE SEQUENCE</scope>
    <source>
        <strain evidence="2">PL_HMW_Pooled</strain>
        <tissue evidence="2">Head</tissue>
    </source>
</reference>
<dbReference type="Proteomes" id="UP001219518">
    <property type="component" value="Unassembled WGS sequence"/>
</dbReference>
<proteinExistence type="predicted"/>
<comment type="caution">
    <text evidence="2">The sequence shown here is derived from an EMBL/GenBank/DDBJ whole genome shotgun (WGS) entry which is preliminary data.</text>
</comment>
<evidence type="ECO:0000313" key="2">
    <source>
        <dbReference type="EMBL" id="KAK3932203.1"/>
    </source>
</evidence>
<evidence type="ECO:0000256" key="1">
    <source>
        <dbReference type="SAM" id="MobiDB-lite"/>
    </source>
</evidence>
<feature type="compositionally biased region" description="Polar residues" evidence="1">
    <location>
        <begin position="1"/>
        <end position="14"/>
    </location>
</feature>
<name>A0AAE1I379_9NEOP</name>
<dbReference type="EMBL" id="JAHWGI010001434">
    <property type="protein sequence ID" value="KAK3932203.1"/>
    <property type="molecule type" value="Genomic_DNA"/>
</dbReference>
<sequence length="233" mass="25565">MNDYQSKNGKTFNENHFRRRNRPVNSGSSGNVFAVDNCFFGRCEKLDFTTGSSLQLFFDLTRGLHSSSGDFCGEARRRFRDKAFGRDGLFSAAAFPVALDGDLEGDLTDNLWGDFENDFTGDLEGDLLTELEGDLGDAFNGDLEGDLVEEGVVTTLVTPLHGEFPKEVPLALLRCIGDLGETEGTDCTERDFLGVVFRLLTADREGISLLCSFFLGEPSAIFGVSYLGEFSLD</sequence>
<feature type="region of interest" description="Disordered" evidence="1">
    <location>
        <begin position="1"/>
        <end position="23"/>
    </location>
</feature>
<protein>
    <submittedName>
        <fullName evidence="2">Autophagy-related protein 2</fullName>
    </submittedName>
</protein>
<dbReference type="AlphaFoldDB" id="A0AAE1I379"/>
<evidence type="ECO:0000313" key="3">
    <source>
        <dbReference type="Proteomes" id="UP001219518"/>
    </source>
</evidence>
<keyword evidence="3" id="KW-1185">Reference proteome</keyword>
<gene>
    <name evidence="2" type="ORF">KUF71_011531</name>
</gene>
<accession>A0AAE1I379</accession>